<dbReference type="AlphaFoldDB" id="X1LUD9"/>
<evidence type="ECO:0000256" key="7">
    <source>
        <dbReference type="ARBA" id="ARBA00023136"/>
    </source>
</evidence>
<keyword evidence="7 9" id="KW-0472">Membrane</keyword>
<feature type="non-terminal residue" evidence="10">
    <location>
        <position position="289"/>
    </location>
</feature>
<accession>X1LUD9</accession>
<feature type="transmembrane region" description="Helical" evidence="9">
    <location>
        <begin position="66"/>
        <end position="84"/>
    </location>
</feature>
<dbReference type="PANTHER" id="PTHR11795:SF445">
    <property type="entry name" value="AMINO ACID ABC TRANSPORTER PERMEASE PROTEIN"/>
    <property type="match status" value="1"/>
</dbReference>
<evidence type="ECO:0000256" key="5">
    <source>
        <dbReference type="ARBA" id="ARBA00022970"/>
    </source>
</evidence>
<dbReference type="PANTHER" id="PTHR11795">
    <property type="entry name" value="BRANCHED-CHAIN AMINO ACID TRANSPORT SYSTEM PERMEASE PROTEIN LIVH"/>
    <property type="match status" value="1"/>
</dbReference>
<dbReference type="GO" id="GO:0005886">
    <property type="term" value="C:plasma membrane"/>
    <property type="evidence" value="ECO:0007669"/>
    <property type="project" value="UniProtKB-SubCell"/>
</dbReference>
<evidence type="ECO:0000256" key="1">
    <source>
        <dbReference type="ARBA" id="ARBA00004651"/>
    </source>
</evidence>
<dbReference type="Pfam" id="PF02653">
    <property type="entry name" value="BPD_transp_2"/>
    <property type="match status" value="1"/>
</dbReference>
<keyword evidence="2" id="KW-0813">Transport</keyword>
<name>X1LUD9_9ZZZZ</name>
<feature type="transmembrane region" description="Helical" evidence="9">
    <location>
        <begin position="221"/>
        <end position="242"/>
    </location>
</feature>
<feature type="transmembrane region" description="Helical" evidence="9">
    <location>
        <begin position="105"/>
        <end position="126"/>
    </location>
</feature>
<proteinExistence type="inferred from homology"/>
<evidence type="ECO:0000256" key="2">
    <source>
        <dbReference type="ARBA" id="ARBA00022448"/>
    </source>
</evidence>
<evidence type="ECO:0000256" key="4">
    <source>
        <dbReference type="ARBA" id="ARBA00022692"/>
    </source>
</evidence>
<evidence type="ECO:0008006" key="11">
    <source>
        <dbReference type="Google" id="ProtNLM"/>
    </source>
</evidence>
<reference evidence="10" key="1">
    <citation type="journal article" date="2014" name="Front. Microbiol.">
        <title>High frequency of phylogenetically diverse reductive dehalogenase-homologous genes in deep subseafloor sedimentary metagenomes.</title>
        <authorList>
            <person name="Kawai M."/>
            <person name="Futagami T."/>
            <person name="Toyoda A."/>
            <person name="Takaki Y."/>
            <person name="Nishi S."/>
            <person name="Hori S."/>
            <person name="Arai W."/>
            <person name="Tsubouchi T."/>
            <person name="Morono Y."/>
            <person name="Uchiyama I."/>
            <person name="Ito T."/>
            <person name="Fujiyama A."/>
            <person name="Inagaki F."/>
            <person name="Takami H."/>
        </authorList>
    </citation>
    <scope>NUCLEOTIDE SEQUENCE</scope>
    <source>
        <strain evidence="10">Expedition CK06-06</strain>
    </source>
</reference>
<sequence>MPESIVRILDVAIGGLLMGGIYALIAMGLSLQYGVARVLNIAHGEFIMLGAFATWTLYTVFGINPLLTLAIVGPIIFIIGWLLHRTLFTRLRISAPNPGAYEASSLLATFGLLFIIQNIALIGWGADLRGYSYLNVGVNLGGAIFSANRLVSLGFAIGIGLAFYLFLIRTRMGKAIRAAAQDPATAGLMGVNINRMLALCFGLGAVMAGLAGTLLSMRIPITPAMGLNYTIIAIIVVVLGGLGSIPGSFIGGFILGIIGTVVTYIEPSLSLAAYYFIFMLLLLVKPTGI</sequence>
<feature type="transmembrane region" description="Helical" evidence="9">
    <location>
        <begin position="196"/>
        <end position="215"/>
    </location>
</feature>
<comment type="caution">
    <text evidence="10">The sequence shown here is derived from an EMBL/GenBank/DDBJ whole genome shotgun (WGS) entry which is preliminary data.</text>
</comment>
<feature type="transmembrane region" description="Helical" evidence="9">
    <location>
        <begin position="271"/>
        <end position="288"/>
    </location>
</feature>
<dbReference type="CDD" id="cd06582">
    <property type="entry name" value="TM_PBP1_LivH_like"/>
    <property type="match status" value="1"/>
</dbReference>
<keyword evidence="5" id="KW-0029">Amino-acid transport</keyword>
<keyword evidence="3" id="KW-1003">Cell membrane</keyword>
<organism evidence="10">
    <name type="scientific">marine sediment metagenome</name>
    <dbReference type="NCBI Taxonomy" id="412755"/>
    <lineage>
        <taxon>unclassified sequences</taxon>
        <taxon>metagenomes</taxon>
        <taxon>ecological metagenomes</taxon>
    </lineage>
</organism>
<comment type="similarity">
    <text evidence="8">Belongs to the binding-protein-dependent transport system permease family. LivHM subfamily.</text>
</comment>
<protein>
    <recommendedName>
        <fullName evidence="11">Branched-chain amino acid ABC transporter permease</fullName>
    </recommendedName>
</protein>
<evidence type="ECO:0000313" key="10">
    <source>
        <dbReference type="EMBL" id="GAI06000.1"/>
    </source>
</evidence>
<comment type="subcellular location">
    <subcellularLocation>
        <location evidence="1">Cell membrane</location>
        <topology evidence="1">Multi-pass membrane protein</topology>
    </subcellularLocation>
</comment>
<dbReference type="EMBL" id="BARV01009951">
    <property type="protein sequence ID" value="GAI06000.1"/>
    <property type="molecule type" value="Genomic_DNA"/>
</dbReference>
<gene>
    <name evidence="10" type="ORF">S06H3_19428</name>
</gene>
<feature type="transmembrane region" description="Helical" evidence="9">
    <location>
        <begin position="146"/>
        <end position="167"/>
    </location>
</feature>
<evidence type="ECO:0000256" key="8">
    <source>
        <dbReference type="ARBA" id="ARBA00037998"/>
    </source>
</evidence>
<dbReference type="InterPro" id="IPR001851">
    <property type="entry name" value="ABC_transp_permease"/>
</dbReference>
<keyword evidence="4 9" id="KW-0812">Transmembrane</keyword>
<feature type="transmembrane region" description="Helical" evidence="9">
    <location>
        <begin position="12"/>
        <end position="31"/>
    </location>
</feature>
<dbReference type="GO" id="GO:0006865">
    <property type="term" value="P:amino acid transport"/>
    <property type="evidence" value="ECO:0007669"/>
    <property type="project" value="UniProtKB-KW"/>
</dbReference>
<dbReference type="GO" id="GO:0022857">
    <property type="term" value="F:transmembrane transporter activity"/>
    <property type="evidence" value="ECO:0007669"/>
    <property type="project" value="InterPro"/>
</dbReference>
<keyword evidence="6 9" id="KW-1133">Transmembrane helix</keyword>
<evidence type="ECO:0000256" key="6">
    <source>
        <dbReference type="ARBA" id="ARBA00022989"/>
    </source>
</evidence>
<evidence type="ECO:0000256" key="9">
    <source>
        <dbReference type="SAM" id="Phobius"/>
    </source>
</evidence>
<evidence type="ECO:0000256" key="3">
    <source>
        <dbReference type="ARBA" id="ARBA00022475"/>
    </source>
</evidence>
<dbReference type="InterPro" id="IPR052157">
    <property type="entry name" value="BCAA_transport_permease"/>
</dbReference>